<evidence type="ECO:0000313" key="2">
    <source>
        <dbReference type="EMBL" id="LAA51201.1"/>
    </source>
</evidence>
<evidence type="ECO:0000256" key="1">
    <source>
        <dbReference type="SAM" id="MobiDB-lite"/>
    </source>
</evidence>
<reference evidence="2" key="1">
    <citation type="submission" date="2017-07" db="EMBL/GenBank/DDBJ databases">
        <authorList>
            <person name="Mikheyev A."/>
            <person name="Grau M."/>
        </authorList>
    </citation>
    <scope>NUCLEOTIDE SEQUENCE</scope>
    <source>
        <tissue evidence="2">Venom_gland</tissue>
    </source>
</reference>
<dbReference type="AlphaFoldDB" id="A0A2D4FUM0"/>
<feature type="region of interest" description="Disordered" evidence="1">
    <location>
        <begin position="66"/>
        <end position="107"/>
    </location>
</feature>
<proteinExistence type="predicted"/>
<sequence length="107" mass="11699">MQGQIPHHHYLGSDTERFLGEKGASLAAAKPQVCSRECTALQGAILQTAGSREAPVTRRNRYFPSILAKRLKEPPPPPDMPAGGRGKVLRKPPPAYSAEIERLSSWL</sequence>
<reference evidence="2" key="2">
    <citation type="submission" date="2017-11" db="EMBL/GenBank/DDBJ databases">
        <title>Coralsnake Venomics: Analyses of Venom Gland Transcriptomes and Proteomes of Six Brazilian Taxa.</title>
        <authorList>
            <person name="Aird S.D."/>
            <person name="Jorge da Silva N."/>
            <person name="Qiu L."/>
            <person name="Villar-Briones A."/>
            <person name="Aparecida-Saddi V."/>
            <person name="Campos-Telles M.P."/>
            <person name="Grau M."/>
            <person name="Mikheyev A.S."/>
        </authorList>
    </citation>
    <scope>NUCLEOTIDE SEQUENCE</scope>
    <source>
        <tissue evidence="2">Venom_gland</tissue>
    </source>
</reference>
<protein>
    <submittedName>
        <fullName evidence="2">Uncharacterized protein</fullName>
    </submittedName>
</protein>
<accession>A0A2D4FUM0</accession>
<organism evidence="2">
    <name type="scientific">Micrurus corallinus</name>
    <name type="common">Brazilian coral snake</name>
    <dbReference type="NCBI Taxonomy" id="54390"/>
    <lineage>
        <taxon>Eukaryota</taxon>
        <taxon>Metazoa</taxon>
        <taxon>Chordata</taxon>
        <taxon>Craniata</taxon>
        <taxon>Vertebrata</taxon>
        <taxon>Euteleostomi</taxon>
        <taxon>Lepidosauria</taxon>
        <taxon>Squamata</taxon>
        <taxon>Bifurcata</taxon>
        <taxon>Unidentata</taxon>
        <taxon>Episquamata</taxon>
        <taxon>Toxicofera</taxon>
        <taxon>Serpentes</taxon>
        <taxon>Colubroidea</taxon>
        <taxon>Elapidae</taxon>
        <taxon>Elapinae</taxon>
        <taxon>Micrurus</taxon>
    </lineage>
</organism>
<name>A0A2D4FUM0_MICCO</name>
<dbReference type="EMBL" id="IACJ01095630">
    <property type="protein sequence ID" value="LAA51201.1"/>
    <property type="molecule type" value="Transcribed_RNA"/>
</dbReference>